<evidence type="ECO:0000256" key="2">
    <source>
        <dbReference type="PROSITE-ProRule" id="PRU00285"/>
    </source>
</evidence>
<dbReference type="SUPFAM" id="SSF49764">
    <property type="entry name" value="HSP20-like chaperones"/>
    <property type="match status" value="1"/>
</dbReference>
<accession>A0A8I1XZ49</accession>
<comment type="similarity">
    <text evidence="2 3">Belongs to the small heat shock protein (HSP20) family.</text>
</comment>
<comment type="caution">
    <text evidence="5">The sequence shown here is derived from an EMBL/GenBank/DDBJ whole genome shotgun (WGS) entry which is preliminary data.</text>
</comment>
<dbReference type="PROSITE" id="PS01031">
    <property type="entry name" value="SHSP"/>
    <property type="match status" value="1"/>
</dbReference>
<dbReference type="AlphaFoldDB" id="A0A8I1XZ49"/>
<evidence type="ECO:0000256" key="1">
    <source>
        <dbReference type="ARBA" id="ARBA00023016"/>
    </source>
</evidence>
<dbReference type="InterPro" id="IPR037913">
    <property type="entry name" value="ACD_IbpA/B"/>
</dbReference>
<evidence type="ECO:0000259" key="4">
    <source>
        <dbReference type="PROSITE" id="PS01031"/>
    </source>
</evidence>
<protein>
    <submittedName>
        <fullName evidence="5">Molecular chaperone IbpA</fullName>
    </submittedName>
</protein>
<dbReference type="Proteomes" id="UP000673383">
    <property type="component" value="Unassembled WGS sequence"/>
</dbReference>
<dbReference type="CDD" id="cd06470">
    <property type="entry name" value="ACD_IbpA-B_like"/>
    <property type="match status" value="1"/>
</dbReference>
<sequence>MSGAGSYPTCSQEDLAMRYDWTPLWRSTIGFDRLLDVLDEVQRTADESYPPYNIERLDENRFRISVALAGFTQDEIALTVEQNVLTLEGRKAEKEAKNFLHRGISARSFRRLFTLADHVEVESARFEQGLLIIDLLREIPEAMKPRRIPIGEVNKGNVRRIEAKAA</sequence>
<dbReference type="PANTHER" id="PTHR47062:SF1">
    <property type="entry name" value="SMALL HEAT SHOCK PROTEIN IBPA"/>
    <property type="match status" value="1"/>
</dbReference>
<dbReference type="InterPro" id="IPR002068">
    <property type="entry name" value="A-crystallin/Hsp20_dom"/>
</dbReference>
<reference evidence="5" key="1">
    <citation type="submission" date="2021-02" db="EMBL/GenBank/DDBJ databases">
        <title>Genomic Encyclopedia of Type Strains, Phase IV (KMG-V): Genome sequencing to study the core and pangenomes of soil and plant-associated prokaryotes.</title>
        <authorList>
            <person name="Whitman W."/>
        </authorList>
    </citation>
    <scope>NUCLEOTIDE SEQUENCE</scope>
    <source>
        <strain evidence="5">USDA 406</strain>
    </source>
</reference>
<dbReference type="Pfam" id="PF00011">
    <property type="entry name" value="HSP20"/>
    <property type="match status" value="1"/>
</dbReference>
<organism evidence="5 6">
    <name type="scientific">Bradyrhizobium elkanii</name>
    <dbReference type="NCBI Taxonomy" id="29448"/>
    <lineage>
        <taxon>Bacteria</taxon>
        <taxon>Pseudomonadati</taxon>
        <taxon>Pseudomonadota</taxon>
        <taxon>Alphaproteobacteria</taxon>
        <taxon>Hyphomicrobiales</taxon>
        <taxon>Nitrobacteraceae</taxon>
        <taxon>Bradyrhizobium</taxon>
    </lineage>
</organism>
<gene>
    <name evidence="5" type="ORF">JOH49_001027</name>
</gene>
<proteinExistence type="inferred from homology"/>
<dbReference type="EMBL" id="JAFICZ010000001">
    <property type="protein sequence ID" value="MBP1291274.1"/>
    <property type="molecule type" value="Genomic_DNA"/>
</dbReference>
<feature type="domain" description="SHSP" evidence="4">
    <location>
        <begin position="43"/>
        <end position="153"/>
    </location>
</feature>
<evidence type="ECO:0000256" key="3">
    <source>
        <dbReference type="RuleBase" id="RU003616"/>
    </source>
</evidence>
<keyword evidence="1" id="KW-0346">Stress response</keyword>
<name>A0A8I1XZ49_BRAEL</name>
<evidence type="ECO:0000313" key="6">
    <source>
        <dbReference type="Proteomes" id="UP000673383"/>
    </source>
</evidence>
<evidence type="ECO:0000313" key="5">
    <source>
        <dbReference type="EMBL" id="MBP1291274.1"/>
    </source>
</evidence>
<dbReference type="InterPro" id="IPR008978">
    <property type="entry name" value="HSP20-like_chaperone"/>
</dbReference>
<dbReference type="Gene3D" id="2.60.40.790">
    <property type="match status" value="1"/>
</dbReference>
<dbReference type="PANTHER" id="PTHR47062">
    <property type="match status" value="1"/>
</dbReference>